<accession>A0A8S9G390</accession>
<evidence type="ECO:0000313" key="3">
    <source>
        <dbReference type="Proteomes" id="UP000712281"/>
    </source>
</evidence>
<feature type="region of interest" description="Disordered" evidence="1">
    <location>
        <begin position="1"/>
        <end position="22"/>
    </location>
</feature>
<proteinExistence type="predicted"/>
<dbReference type="EMBL" id="QGKW02002228">
    <property type="protein sequence ID" value="KAF2539006.1"/>
    <property type="molecule type" value="Genomic_DNA"/>
</dbReference>
<feature type="compositionally biased region" description="Acidic residues" evidence="1">
    <location>
        <begin position="1"/>
        <end position="13"/>
    </location>
</feature>
<name>A0A8S9G390_BRACR</name>
<protein>
    <submittedName>
        <fullName evidence="2">Uncharacterized protein</fullName>
    </submittedName>
</protein>
<gene>
    <name evidence="2" type="ORF">F2Q68_00018738</name>
</gene>
<evidence type="ECO:0000256" key="1">
    <source>
        <dbReference type="SAM" id="MobiDB-lite"/>
    </source>
</evidence>
<dbReference type="AlphaFoldDB" id="A0A8S9G390"/>
<organism evidence="2 3">
    <name type="scientific">Brassica cretica</name>
    <name type="common">Mustard</name>
    <dbReference type="NCBI Taxonomy" id="69181"/>
    <lineage>
        <taxon>Eukaryota</taxon>
        <taxon>Viridiplantae</taxon>
        <taxon>Streptophyta</taxon>
        <taxon>Embryophyta</taxon>
        <taxon>Tracheophyta</taxon>
        <taxon>Spermatophyta</taxon>
        <taxon>Magnoliopsida</taxon>
        <taxon>eudicotyledons</taxon>
        <taxon>Gunneridae</taxon>
        <taxon>Pentapetalae</taxon>
        <taxon>rosids</taxon>
        <taxon>malvids</taxon>
        <taxon>Brassicales</taxon>
        <taxon>Brassicaceae</taxon>
        <taxon>Brassiceae</taxon>
        <taxon>Brassica</taxon>
    </lineage>
</organism>
<evidence type="ECO:0000313" key="2">
    <source>
        <dbReference type="EMBL" id="KAF2539006.1"/>
    </source>
</evidence>
<sequence>MLERDEEDEEVSDGGESVTKVGGRHMVARVEMDSRWWHRQLEATKRRRRR</sequence>
<comment type="caution">
    <text evidence="2">The sequence shown here is derived from an EMBL/GenBank/DDBJ whole genome shotgun (WGS) entry which is preliminary data.</text>
</comment>
<reference evidence="2" key="1">
    <citation type="submission" date="2019-12" db="EMBL/GenBank/DDBJ databases">
        <title>Genome sequencing and annotation of Brassica cretica.</title>
        <authorList>
            <person name="Studholme D.J."/>
            <person name="Sarris P.F."/>
        </authorList>
    </citation>
    <scope>NUCLEOTIDE SEQUENCE</scope>
    <source>
        <strain evidence="2">PFS-001/15</strain>
        <tissue evidence="2">Leaf</tissue>
    </source>
</reference>
<dbReference type="Proteomes" id="UP000712281">
    <property type="component" value="Unassembled WGS sequence"/>
</dbReference>